<organism evidence="1 2">
    <name type="scientific">Spiromyces aspiralis</name>
    <dbReference type="NCBI Taxonomy" id="68401"/>
    <lineage>
        <taxon>Eukaryota</taxon>
        <taxon>Fungi</taxon>
        <taxon>Fungi incertae sedis</taxon>
        <taxon>Zoopagomycota</taxon>
        <taxon>Kickxellomycotina</taxon>
        <taxon>Kickxellomycetes</taxon>
        <taxon>Kickxellales</taxon>
        <taxon>Kickxellaceae</taxon>
        <taxon>Spiromyces</taxon>
    </lineage>
</organism>
<accession>A0ACC1H9X9</accession>
<evidence type="ECO:0000313" key="1">
    <source>
        <dbReference type="EMBL" id="KAJ1673207.1"/>
    </source>
</evidence>
<name>A0ACC1H9X9_9FUNG</name>
<comment type="caution">
    <text evidence="1">The sequence shown here is derived from an EMBL/GenBank/DDBJ whole genome shotgun (WGS) entry which is preliminary data.</text>
</comment>
<feature type="non-terminal residue" evidence="1">
    <location>
        <position position="227"/>
    </location>
</feature>
<keyword evidence="2" id="KW-1185">Reference proteome</keyword>
<dbReference type="Proteomes" id="UP001145114">
    <property type="component" value="Unassembled WGS sequence"/>
</dbReference>
<proteinExistence type="predicted"/>
<sequence length="227" mass="25469">MSRFFRGNESSDSESEASSTYSSSESEADFAPAAPKSAARPAARSHAQHANRFAIDLSDSEEEEEKRVVKSKAEKLLDEVDENSNSICMAIRVGRWTSVPNAFEKMTKSYDKLQKSNKTESLDTRPYFRCLAKLEDALTTPSDKSKMNANDSRAYNQMKQRVLKHNKKFATQIKEYRQNPIQSDEESEAEALEVKEEMVKEEEKSSTKVAGAAKFLAAGGSKASMWR</sequence>
<reference evidence="1" key="1">
    <citation type="submission" date="2022-06" db="EMBL/GenBank/DDBJ databases">
        <title>Phylogenomic reconstructions and comparative analyses of Kickxellomycotina fungi.</title>
        <authorList>
            <person name="Reynolds N.K."/>
            <person name="Stajich J.E."/>
            <person name="Barry K."/>
            <person name="Grigoriev I.V."/>
            <person name="Crous P."/>
            <person name="Smith M.E."/>
        </authorList>
    </citation>
    <scope>NUCLEOTIDE SEQUENCE</scope>
    <source>
        <strain evidence="1">RSA 2271</strain>
    </source>
</reference>
<protein>
    <submittedName>
        <fullName evidence="1">Uncharacterized protein</fullName>
    </submittedName>
</protein>
<gene>
    <name evidence="1" type="ORF">EV182_005689</name>
</gene>
<dbReference type="EMBL" id="JAMZIH010007246">
    <property type="protein sequence ID" value="KAJ1673207.1"/>
    <property type="molecule type" value="Genomic_DNA"/>
</dbReference>
<evidence type="ECO:0000313" key="2">
    <source>
        <dbReference type="Proteomes" id="UP001145114"/>
    </source>
</evidence>